<comment type="caution">
    <text evidence="1">The sequence shown here is derived from an EMBL/GenBank/DDBJ whole genome shotgun (WGS) entry which is preliminary data.</text>
</comment>
<organism evidence="1 2">
    <name type="scientific">Phyllobacterium myrsinacearum</name>
    <dbReference type="NCBI Taxonomy" id="28101"/>
    <lineage>
        <taxon>Bacteria</taxon>
        <taxon>Pseudomonadati</taxon>
        <taxon>Pseudomonadota</taxon>
        <taxon>Alphaproteobacteria</taxon>
        <taxon>Hyphomicrobiales</taxon>
        <taxon>Phyllobacteriaceae</taxon>
        <taxon>Phyllobacterium</taxon>
    </lineage>
</organism>
<dbReference type="AlphaFoldDB" id="A0A2S9JGT7"/>
<proteinExistence type="predicted"/>
<sequence length="126" mass="13525">MNHCDLNACLIDSAAAAFQSIVGKGVIFGLEAESLEEGLAAIRLGRMAVPPEAALSALASNIMQATNIVHSGSRPGSPEMEIQPLYLFVCLVEIPVAGNNARPAIEPFEQFRTDINRPAMDREIFD</sequence>
<accession>A0A2S9JGT7</accession>
<evidence type="ECO:0000313" key="1">
    <source>
        <dbReference type="EMBL" id="PRD52196.1"/>
    </source>
</evidence>
<keyword evidence="2" id="KW-1185">Reference proteome</keyword>
<protein>
    <submittedName>
        <fullName evidence="1">Uncharacterized protein</fullName>
    </submittedName>
</protein>
<name>A0A2S9JGT7_9HYPH</name>
<dbReference type="EMBL" id="PVBT01000004">
    <property type="protein sequence ID" value="PRD52196.1"/>
    <property type="molecule type" value="Genomic_DNA"/>
</dbReference>
<dbReference type="Proteomes" id="UP000238563">
    <property type="component" value="Unassembled WGS sequence"/>
</dbReference>
<reference evidence="1 2" key="1">
    <citation type="submission" date="2018-02" db="EMBL/GenBank/DDBJ databases">
        <title>The draft genome of Phyllobacterium myrsinacearum DSM5892.</title>
        <authorList>
            <person name="Li L."/>
            <person name="Liu L."/>
            <person name="Zhang X."/>
            <person name="Wang T."/>
        </authorList>
    </citation>
    <scope>NUCLEOTIDE SEQUENCE [LARGE SCALE GENOMIC DNA]</scope>
    <source>
        <strain evidence="1 2">DSM 5892</strain>
    </source>
</reference>
<gene>
    <name evidence="1" type="ORF">C5750_14890</name>
</gene>
<evidence type="ECO:0000313" key="2">
    <source>
        <dbReference type="Proteomes" id="UP000238563"/>
    </source>
</evidence>